<dbReference type="SUPFAM" id="SSF51735">
    <property type="entry name" value="NAD(P)-binding Rossmann-fold domains"/>
    <property type="match status" value="1"/>
</dbReference>
<dbReference type="KEGG" id="pphr:APZ00_11240"/>
<dbReference type="STRING" id="121719.APZ00_11240"/>
<dbReference type="EMBL" id="CP013068">
    <property type="protein sequence ID" value="ALV27570.1"/>
    <property type="molecule type" value="Genomic_DNA"/>
</dbReference>
<dbReference type="PROSITE" id="PS00061">
    <property type="entry name" value="ADH_SHORT"/>
    <property type="match status" value="1"/>
</dbReference>
<dbReference type="Proteomes" id="UP000064921">
    <property type="component" value="Chromosome"/>
</dbReference>
<evidence type="ECO:0000313" key="3">
    <source>
        <dbReference type="EMBL" id="ALV27570.1"/>
    </source>
</evidence>
<sequence>MPVVLARPVNVQRRPGCSCISFKARLIFVVRQGPQPAGGDVAPQDFNKHQMRQMIHRETSACTFFAELIVHAMGYSMISAYAASKGALRSMVRSLASELLPCGIWVNAVSPGPITIEILGKSLPQETVDRTKQVMRENNPMQRFGEVEEVAKVVAFLAFDASYTTGTEPPVDGGVSRV</sequence>
<organism evidence="3 4">
    <name type="scientific">Pannonibacter phragmitetus</name>
    <dbReference type="NCBI Taxonomy" id="121719"/>
    <lineage>
        <taxon>Bacteria</taxon>
        <taxon>Pseudomonadati</taxon>
        <taxon>Pseudomonadota</taxon>
        <taxon>Alphaproteobacteria</taxon>
        <taxon>Hyphomicrobiales</taxon>
        <taxon>Stappiaceae</taxon>
        <taxon>Pannonibacter</taxon>
    </lineage>
</organism>
<evidence type="ECO:0008006" key="5">
    <source>
        <dbReference type="Google" id="ProtNLM"/>
    </source>
</evidence>
<evidence type="ECO:0000256" key="2">
    <source>
        <dbReference type="ARBA" id="ARBA00023002"/>
    </source>
</evidence>
<dbReference type="AlphaFoldDB" id="A0A0U3P404"/>
<evidence type="ECO:0000313" key="4">
    <source>
        <dbReference type="Proteomes" id="UP000064921"/>
    </source>
</evidence>
<keyword evidence="4" id="KW-1185">Reference proteome</keyword>
<name>A0A0U3P404_9HYPH</name>
<proteinExistence type="inferred from homology"/>
<comment type="similarity">
    <text evidence="1">Belongs to the short-chain dehydrogenases/reductases (SDR) family.</text>
</comment>
<dbReference type="InterPro" id="IPR036291">
    <property type="entry name" value="NAD(P)-bd_dom_sf"/>
</dbReference>
<protein>
    <recommendedName>
        <fullName evidence="5">3-oxoacyl-[acyl-carrier-protein] reductase FabG</fullName>
    </recommendedName>
</protein>
<dbReference type="InterPro" id="IPR020904">
    <property type="entry name" value="Sc_DH/Rdtase_CS"/>
</dbReference>
<accession>A0A0U3P404</accession>
<reference evidence="3 4" key="1">
    <citation type="submission" date="2015-10" db="EMBL/GenBank/DDBJ databases">
        <title>The world's first case of liver abscess caused by Pannonibacter phragmitetus.</title>
        <authorList>
            <person name="Ming D."/>
            <person name="Wang M."/>
            <person name="Zhou Y."/>
            <person name="Jiang T."/>
            <person name="Hu S."/>
        </authorList>
    </citation>
    <scope>NUCLEOTIDE SEQUENCE [LARGE SCALE GENOMIC DNA]</scope>
    <source>
        <strain evidence="3 4">31801</strain>
    </source>
</reference>
<gene>
    <name evidence="3" type="ORF">APZ00_11240</name>
</gene>
<dbReference type="PRINTS" id="PR00081">
    <property type="entry name" value="GDHRDH"/>
</dbReference>
<dbReference type="GO" id="GO:0016491">
    <property type="term" value="F:oxidoreductase activity"/>
    <property type="evidence" value="ECO:0007669"/>
    <property type="project" value="UniProtKB-KW"/>
</dbReference>
<dbReference type="PANTHER" id="PTHR24321">
    <property type="entry name" value="DEHYDROGENASES, SHORT CHAIN"/>
    <property type="match status" value="1"/>
</dbReference>
<dbReference type="InterPro" id="IPR002347">
    <property type="entry name" value="SDR_fam"/>
</dbReference>
<dbReference type="Pfam" id="PF13561">
    <property type="entry name" value="adh_short_C2"/>
    <property type="match status" value="1"/>
</dbReference>
<dbReference type="Gene3D" id="3.40.50.720">
    <property type="entry name" value="NAD(P)-binding Rossmann-like Domain"/>
    <property type="match status" value="1"/>
</dbReference>
<dbReference type="PANTHER" id="PTHR24321:SF8">
    <property type="entry name" value="ESTRADIOL 17-BETA-DEHYDROGENASE 8-RELATED"/>
    <property type="match status" value="1"/>
</dbReference>
<dbReference type="CDD" id="cd05233">
    <property type="entry name" value="SDR_c"/>
    <property type="match status" value="1"/>
</dbReference>
<evidence type="ECO:0000256" key="1">
    <source>
        <dbReference type="ARBA" id="ARBA00006484"/>
    </source>
</evidence>
<keyword evidence="2" id="KW-0560">Oxidoreductase</keyword>